<comment type="caution">
    <text evidence="8">The sequence shown here is derived from an EMBL/GenBank/DDBJ whole genome shotgun (WGS) entry which is preliminary data.</text>
</comment>
<feature type="compositionally biased region" description="Low complexity" evidence="6">
    <location>
        <begin position="87"/>
        <end position="110"/>
    </location>
</feature>
<dbReference type="AlphaFoldDB" id="A0A1C7M1F1"/>
<sequence length="341" mass="36875">MSEYWVSHKKYFCKYCNIYIADDAPSRRQHETGLRHKGNVERFVRGLYKAGEKRKQDLDEEKRDMARVEQAAQAAFARDVSAGLVKPGSSSAAPVASSSSAPKKPAVRPSNPFANYSTAESLGYEDPDAERLAAEAERRRTQGVAGEWEFVDIAAPETPADEVPPVVDGELSRKREAEQEVDEEDGRRFKLRRRTLGVGLGEIYDPGIIPIKLKSKEEPTVIQVQDTSTTSSAPTTVPKWSTRGWDKPGLNQGGEAADGEASGDGHIKEEVKAEEGEGAVPPEVVSTAQTRAAVKRADGSPAPVKSEDQEIKPEETEVNAMPPTGGSSLSGEGGERDVVGT</sequence>
<feature type="compositionally biased region" description="Basic and acidic residues" evidence="6">
    <location>
        <begin position="263"/>
        <end position="275"/>
    </location>
</feature>
<dbReference type="EMBL" id="LUGG01000013">
    <property type="protein sequence ID" value="OBZ70558.1"/>
    <property type="molecule type" value="Genomic_DNA"/>
</dbReference>
<feature type="compositionally biased region" description="Low complexity" evidence="6">
    <location>
        <begin position="227"/>
        <end position="236"/>
    </location>
</feature>
<evidence type="ECO:0000256" key="2">
    <source>
        <dbReference type="ARBA" id="ARBA00022723"/>
    </source>
</evidence>
<reference evidence="8 9" key="1">
    <citation type="submission" date="2016-03" db="EMBL/GenBank/DDBJ databases">
        <title>Whole genome sequencing of Grifola frondosa 9006-11.</title>
        <authorList>
            <person name="Min B."/>
            <person name="Park H."/>
            <person name="Kim J.-G."/>
            <person name="Cho H."/>
            <person name="Oh Y.-L."/>
            <person name="Kong W.-S."/>
            <person name="Choi I.-G."/>
        </authorList>
    </citation>
    <scope>NUCLEOTIDE SEQUENCE [LARGE SCALE GENOMIC DNA]</scope>
    <source>
        <strain evidence="8 9">9006-11</strain>
    </source>
</reference>
<evidence type="ECO:0000256" key="4">
    <source>
        <dbReference type="ARBA" id="ARBA00022833"/>
    </source>
</evidence>
<feature type="region of interest" description="Disordered" evidence="6">
    <location>
        <begin position="222"/>
        <end position="341"/>
    </location>
</feature>
<evidence type="ECO:0000256" key="5">
    <source>
        <dbReference type="ARBA" id="ARBA00023242"/>
    </source>
</evidence>
<feature type="region of interest" description="Disordered" evidence="6">
    <location>
        <begin position="87"/>
        <end position="122"/>
    </location>
</feature>
<dbReference type="OMA" id="YCNIYIA"/>
<feature type="region of interest" description="Disordered" evidence="6">
    <location>
        <begin position="150"/>
        <end position="186"/>
    </location>
</feature>
<dbReference type="GO" id="GO:0003723">
    <property type="term" value="F:RNA binding"/>
    <property type="evidence" value="ECO:0007669"/>
    <property type="project" value="TreeGrafter"/>
</dbReference>
<evidence type="ECO:0000313" key="8">
    <source>
        <dbReference type="EMBL" id="OBZ70558.1"/>
    </source>
</evidence>
<feature type="domain" description="Matrin-type" evidence="7">
    <location>
        <begin position="11"/>
        <end position="42"/>
    </location>
</feature>
<dbReference type="InterPro" id="IPR036236">
    <property type="entry name" value="Znf_C2H2_sf"/>
</dbReference>
<dbReference type="SUPFAM" id="SSF57667">
    <property type="entry name" value="beta-beta-alpha zinc fingers"/>
    <property type="match status" value="1"/>
</dbReference>
<dbReference type="PANTHER" id="PTHR13173:SF10">
    <property type="entry name" value="WW DOMAIN-BINDING PROTEIN 4"/>
    <property type="match status" value="1"/>
</dbReference>
<accession>A0A1C7M1F1</accession>
<dbReference type="PANTHER" id="PTHR13173">
    <property type="entry name" value="WW DOMAIN BINDING PROTEIN 4"/>
    <property type="match status" value="1"/>
</dbReference>
<keyword evidence="4" id="KW-0862">Zinc</keyword>
<dbReference type="OrthoDB" id="191651at2759"/>
<dbReference type="InterPro" id="IPR000690">
    <property type="entry name" value="Matrin/U1-C_Znf_C2H2"/>
</dbReference>
<evidence type="ECO:0000256" key="3">
    <source>
        <dbReference type="ARBA" id="ARBA00022771"/>
    </source>
</evidence>
<keyword evidence="5" id="KW-0539">Nucleus</keyword>
<dbReference type="PROSITE" id="PS50171">
    <property type="entry name" value="ZF_MATRIN"/>
    <property type="match status" value="1"/>
</dbReference>
<keyword evidence="2" id="KW-0479">Metal-binding</keyword>
<dbReference type="Gene3D" id="3.30.160.60">
    <property type="entry name" value="Classic Zinc Finger"/>
    <property type="match status" value="1"/>
</dbReference>
<dbReference type="GO" id="GO:0000398">
    <property type="term" value="P:mRNA splicing, via spliceosome"/>
    <property type="evidence" value="ECO:0007669"/>
    <property type="project" value="InterPro"/>
</dbReference>
<dbReference type="GO" id="GO:0071011">
    <property type="term" value="C:precatalytic spliceosome"/>
    <property type="evidence" value="ECO:0007669"/>
    <property type="project" value="TreeGrafter"/>
</dbReference>
<dbReference type="GO" id="GO:0008270">
    <property type="term" value="F:zinc ion binding"/>
    <property type="evidence" value="ECO:0007669"/>
    <property type="project" value="UniProtKB-KW"/>
</dbReference>
<comment type="subcellular location">
    <subcellularLocation>
        <location evidence="1">Nucleus</location>
    </subcellularLocation>
</comment>
<organism evidence="8 9">
    <name type="scientific">Grifola frondosa</name>
    <name type="common">Maitake</name>
    <name type="synonym">Polyporus frondosus</name>
    <dbReference type="NCBI Taxonomy" id="5627"/>
    <lineage>
        <taxon>Eukaryota</taxon>
        <taxon>Fungi</taxon>
        <taxon>Dikarya</taxon>
        <taxon>Basidiomycota</taxon>
        <taxon>Agaricomycotina</taxon>
        <taxon>Agaricomycetes</taxon>
        <taxon>Polyporales</taxon>
        <taxon>Grifolaceae</taxon>
        <taxon>Grifola</taxon>
    </lineage>
</organism>
<proteinExistence type="predicted"/>
<keyword evidence="9" id="KW-1185">Reference proteome</keyword>
<gene>
    <name evidence="8" type="ORF">A0H81_09073</name>
</gene>
<dbReference type="InterPro" id="IPR013085">
    <property type="entry name" value="U1-CZ_Znf_C2H2"/>
</dbReference>
<dbReference type="InterPro" id="IPR040023">
    <property type="entry name" value="WBP4"/>
</dbReference>
<protein>
    <submittedName>
        <fullName evidence="8">Uncharacterized protein C18H10.07</fullName>
    </submittedName>
</protein>
<dbReference type="Pfam" id="PF06220">
    <property type="entry name" value="zf-U1"/>
    <property type="match status" value="1"/>
</dbReference>
<dbReference type="InterPro" id="IPR003604">
    <property type="entry name" value="Matrin/U1-like-C_Znf_C2H2"/>
</dbReference>
<evidence type="ECO:0000313" key="9">
    <source>
        <dbReference type="Proteomes" id="UP000092993"/>
    </source>
</evidence>
<dbReference type="Proteomes" id="UP000092993">
    <property type="component" value="Unassembled WGS sequence"/>
</dbReference>
<name>A0A1C7M1F1_GRIFR</name>
<dbReference type="SMART" id="SM00451">
    <property type="entry name" value="ZnF_U1"/>
    <property type="match status" value="1"/>
</dbReference>
<evidence type="ECO:0000256" key="6">
    <source>
        <dbReference type="SAM" id="MobiDB-lite"/>
    </source>
</evidence>
<dbReference type="STRING" id="5627.A0A1C7M1F1"/>
<feature type="compositionally biased region" description="Basic and acidic residues" evidence="6">
    <location>
        <begin position="305"/>
        <end position="315"/>
    </location>
</feature>
<evidence type="ECO:0000259" key="7">
    <source>
        <dbReference type="PROSITE" id="PS50171"/>
    </source>
</evidence>
<evidence type="ECO:0000256" key="1">
    <source>
        <dbReference type="ARBA" id="ARBA00004123"/>
    </source>
</evidence>
<keyword evidence="3" id="KW-0863">Zinc-finger</keyword>